<evidence type="ECO:0000256" key="1">
    <source>
        <dbReference type="SAM" id="MobiDB-lite"/>
    </source>
</evidence>
<feature type="region of interest" description="Disordered" evidence="1">
    <location>
        <begin position="33"/>
        <end position="79"/>
    </location>
</feature>
<organism evidence="2 3">
    <name type="scientific">Musa balbisiana</name>
    <name type="common">Banana</name>
    <dbReference type="NCBI Taxonomy" id="52838"/>
    <lineage>
        <taxon>Eukaryota</taxon>
        <taxon>Viridiplantae</taxon>
        <taxon>Streptophyta</taxon>
        <taxon>Embryophyta</taxon>
        <taxon>Tracheophyta</taxon>
        <taxon>Spermatophyta</taxon>
        <taxon>Magnoliopsida</taxon>
        <taxon>Liliopsida</taxon>
        <taxon>Zingiberales</taxon>
        <taxon>Musaceae</taxon>
        <taxon>Musa</taxon>
    </lineage>
</organism>
<protein>
    <submittedName>
        <fullName evidence="2">Uncharacterized protein</fullName>
    </submittedName>
</protein>
<dbReference type="AlphaFoldDB" id="A0A4S8IPT7"/>
<sequence length="131" mass="14377">MTGKKASNLLDPMSPKQVMAHLAVRVDCKSDQNNMHAGVRPQIRSGDTSPIAAGSPNTDCGVESDSRTSNHQLGKGDNCSQMPRLIIEDNDKVFGRIKEYTLSEGLVHDSAGLRIKTCRTFQLIITVRHPY</sequence>
<name>A0A4S8IPT7_MUSBA</name>
<dbReference type="Proteomes" id="UP000317650">
    <property type="component" value="Chromosome 6"/>
</dbReference>
<keyword evidence="3" id="KW-1185">Reference proteome</keyword>
<comment type="caution">
    <text evidence="2">The sequence shown here is derived from an EMBL/GenBank/DDBJ whole genome shotgun (WGS) entry which is preliminary data.</text>
</comment>
<proteinExistence type="predicted"/>
<evidence type="ECO:0000313" key="3">
    <source>
        <dbReference type="Proteomes" id="UP000317650"/>
    </source>
</evidence>
<accession>A0A4S8IPT7</accession>
<dbReference type="EMBL" id="PYDT01000009">
    <property type="protein sequence ID" value="THU50627.1"/>
    <property type="molecule type" value="Genomic_DNA"/>
</dbReference>
<evidence type="ECO:0000313" key="2">
    <source>
        <dbReference type="EMBL" id="THU50627.1"/>
    </source>
</evidence>
<gene>
    <name evidence="2" type="ORF">C4D60_Mb06t22280</name>
</gene>
<reference evidence="2 3" key="1">
    <citation type="journal article" date="2019" name="Nat. Plants">
        <title>Genome sequencing of Musa balbisiana reveals subgenome evolution and function divergence in polyploid bananas.</title>
        <authorList>
            <person name="Yao X."/>
        </authorList>
    </citation>
    <scope>NUCLEOTIDE SEQUENCE [LARGE SCALE GENOMIC DNA]</scope>
    <source>
        <strain evidence="3">cv. DH-PKW</strain>
        <tissue evidence="2">Leaves</tissue>
    </source>
</reference>